<comment type="caution">
    <text evidence="1">The sequence shown here is derived from an EMBL/GenBank/DDBJ whole genome shotgun (WGS) entry which is preliminary data.</text>
</comment>
<accession>A0A0F8ZSG5</accession>
<organism evidence="1">
    <name type="scientific">marine sediment metagenome</name>
    <dbReference type="NCBI Taxonomy" id="412755"/>
    <lineage>
        <taxon>unclassified sequences</taxon>
        <taxon>metagenomes</taxon>
        <taxon>ecological metagenomes</taxon>
    </lineage>
</organism>
<name>A0A0F8ZSG5_9ZZZZ</name>
<evidence type="ECO:0000313" key="1">
    <source>
        <dbReference type="EMBL" id="KKK88890.1"/>
    </source>
</evidence>
<dbReference type="EMBL" id="LAZR01049758">
    <property type="protein sequence ID" value="KKK88890.1"/>
    <property type="molecule type" value="Genomic_DNA"/>
</dbReference>
<protein>
    <submittedName>
        <fullName evidence="1">Uncharacterized protein</fullName>
    </submittedName>
</protein>
<dbReference type="AlphaFoldDB" id="A0A0F8ZSG5"/>
<proteinExistence type="predicted"/>
<reference evidence="1" key="1">
    <citation type="journal article" date="2015" name="Nature">
        <title>Complex archaea that bridge the gap between prokaryotes and eukaryotes.</title>
        <authorList>
            <person name="Spang A."/>
            <person name="Saw J.H."/>
            <person name="Jorgensen S.L."/>
            <person name="Zaremba-Niedzwiedzka K."/>
            <person name="Martijn J."/>
            <person name="Lind A.E."/>
            <person name="van Eijk R."/>
            <person name="Schleper C."/>
            <person name="Guy L."/>
            <person name="Ettema T.J."/>
        </authorList>
    </citation>
    <scope>NUCLEOTIDE SEQUENCE</scope>
</reference>
<sequence>MEQKVTINDKEYTVKEIPYIDAVDTDPNEGRKAMVSKALMLSVGLTQEEINALTMKEGLTLQKVIDEVNGLVDFQKAAEKNK</sequence>
<gene>
    <name evidence="1" type="ORF">LCGC14_2738610</name>
</gene>